<dbReference type="InterPro" id="IPR028098">
    <property type="entry name" value="Glyco_trans_4-like_N"/>
</dbReference>
<dbReference type="AlphaFoldDB" id="A0A419SIF7"/>
<dbReference type="PANTHER" id="PTHR12526:SF629">
    <property type="entry name" value="TEICHURONIC ACID BIOSYNTHESIS GLYCOSYLTRANSFERASE TUAH-RELATED"/>
    <property type="match status" value="1"/>
</dbReference>
<dbReference type="PANTHER" id="PTHR12526">
    <property type="entry name" value="GLYCOSYLTRANSFERASE"/>
    <property type="match status" value="1"/>
</dbReference>
<sequence>MNQSKKVLIIAYLFPPIGGGGVQRALKMAKYLNQYGWQVHVLTVEPIYHVSLDESLLNQLPETVIIHRTQEFSFGAPPAVAVSADSSETDNSNQKKNVKSAVKAALFPTLKKMKKYALIPDDQILWFPSATKKGLEIIREHQIDAIFSTSGPYTNHLVGLRLKKKTRLPWIVDFRDPWTQNMHRPGVAWREKVEEKMERNVLREADILLTVTRSFANDFQRKFGNVIKRTEVIHNGFDPEDYQQLATIASDRQRCSFIYTGIFYQERNPRLFLQAIHELLAEGKLKRDLIELKFAGVFDYPGYTENMDCAQALGLEDIVKVLGHLPHQEALIELKSSDVLLLIADTAPGSGRYIPGKLFEYMAIGKPILALSLPGESTAIIEQYGLGQVVNPTSKEEIKAGIMILYEQWLNQDGTERSTVIEPSTSMYQRKTQAGMLAKLLDQITT</sequence>
<feature type="domain" description="Glycosyl transferase family 1" evidence="3">
    <location>
        <begin position="257"/>
        <end position="409"/>
    </location>
</feature>
<evidence type="ECO:0000259" key="4">
    <source>
        <dbReference type="Pfam" id="PF13439"/>
    </source>
</evidence>
<dbReference type="EMBL" id="MCHY01000008">
    <property type="protein sequence ID" value="RKD23824.1"/>
    <property type="molecule type" value="Genomic_DNA"/>
</dbReference>
<dbReference type="CDD" id="cd03794">
    <property type="entry name" value="GT4_WbuB-like"/>
    <property type="match status" value="1"/>
</dbReference>
<dbReference type="OrthoDB" id="9794575at2"/>
<dbReference type="Proteomes" id="UP000284219">
    <property type="component" value="Unassembled WGS sequence"/>
</dbReference>
<accession>A0A419SIF7</accession>
<evidence type="ECO:0000259" key="3">
    <source>
        <dbReference type="Pfam" id="PF00534"/>
    </source>
</evidence>
<evidence type="ECO:0000256" key="2">
    <source>
        <dbReference type="ARBA" id="ARBA00022679"/>
    </source>
</evidence>
<keyword evidence="1" id="KW-0328">Glycosyltransferase</keyword>
<organism evidence="5 6">
    <name type="scientific">Ammoniphilus oxalaticus</name>
    <dbReference type="NCBI Taxonomy" id="66863"/>
    <lineage>
        <taxon>Bacteria</taxon>
        <taxon>Bacillati</taxon>
        <taxon>Bacillota</taxon>
        <taxon>Bacilli</taxon>
        <taxon>Bacillales</taxon>
        <taxon>Paenibacillaceae</taxon>
        <taxon>Aneurinibacillus group</taxon>
        <taxon>Ammoniphilus</taxon>
    </lineage>
</organism>
<feature type="domain" description="Glycosyltransferase subfamily 4-like N-terminal" evidence="4">
    <location>
        <begin position="113"/>
        <end position="240"/>
    </location>
</feature>
<protein>
    <submittedName>
        <fullName evidence="5">Glycosyl transferase family 1</fullName>
    </submittedName>
</protein>
<evidence type="ECO:0000313" key="5">
    <source>
        <dbReference type="EMBL" id="RKD23824.1"/>
    </source>
</evidence>
<reference evidence="5 6" key="1">
    <citation type="submission" date="2016-08" db="EMBL/GenBank/DDBJ databases">
        <title>Novel Firmicute Genomes.</title>
        <authorList>
            <person name="Poppleton D.I."/>
            <person name="Gribaldo S."/>
        </authorList>
    </citation>
    <scope>NUCLEOTIDE SEQUENCE [LARGE SCALE GENOMIC DNA]</scope>
    <source>
        <strain evidence="5 6">RAOx-1</strain>
    </source>
</reference>
<name>A0A419SIF7_9BACL</name>
<dbReference type="Gene3D" id="3.40.50.2000">
    <property type="entry name" value="Glycogen Phosphorylase B"/>
    <property type="match status" value="2"/>
</dbReference>
<evidence type="ECO:0000256" key="1">
    <source>
        <dbReference type="ARBA" id="ARBA00022676"/>
    </source>
</evidence>
<dbReference type="Pfam" id="PF13439">
    <property type="entry name" value="Glyco_transf_4"/>
    <property type="match status" value="1"/>
</dbReference>
<dbReference type="RefSeq" id="WP_120189052.1">
    <property type="nucleotide sequence ID" value="NZ_MCHY01000008.1"/>
</dbReference>
<dbReference type="GO" id="GO:0016757">
    <property type="term" value="F:glycosyltransferase activity"/>
    <property type="evidence" value="ECO:0007669"/>
    <property type="project" value="UniProtKB-KW"/>
</dbReference>
<dbReference type="Pfam" id="PF00534">
    <property type="entry name" value="Glycos_transf_1"/>
    <property type="match status" value="1"/>
</dbReference>
<comment type="caution">
    <text evidence="5">The sequence shown here is derived from an EMBL/GenBank/DDBJ whole genome shotgun (WGS) entry which is preliminary data.</text>
</comment>
<dbReference type="InterPro" id="IPR001296">
    <property type="entry name" value="Glyco_trans_1"/>
</dbReference>
<keyword evidence="6" id="KW-1185">Reference proteome</keyword>
<dbReference type="SUPFAM" id="SSF53756">
    <property type="entry name" value="UDP-Glycosyltransferase/glycogen phosphorylase"/>
    <property type="match status" value="1"/>
</dbReference>
<proteinExistence type="predicted"/>
<keyword evidence="2 5" id="KW-0808">Transferase</keyword>
<gene>
    <name evidence="5" type="ORF">BEP19_05185</name>
</gene>
<evidence type="ECO:0000313" key="6">
    <source>
        <dbReference type="Proteomes" id="UP000284219"/>
    </source>
</evidence>